<dbReference type="InterPro" id="IPR002547">
    <property type="entry name" value="tRNA-bd_dom"/>
</dbReference>
<keyword evidence="2 3" id="KW-0694">RNA-binding</keyword>
<evidence type="ECO:0000313" key="5">
    <source>
        <dbReference type="EMBL" id="WXL28829.1"/>
    </source>
</evidence>
<evidence type="ECO:0000256" key="2">
    <source>
        <dbReference type="ARBA" id="ARBA00022884"/>
    </source>
</evidence>
<evidence type="ECO:0000256" key="1">
    <source>
        <dbReference type="ARBA" id="ARBA00022555"/>
    </source>
</evidence>
<gene>
    <name evidence="5" type="ORF">WG617_02210</name>
</gene>
<evidence type="ECO:0000256" key="3">
    <source>
        <dbReference type="PROSITE-ProRule" id="PRU00209"/>
    </source>
</evidence>
<dbReference type="SUPFAM" id="SSF50249">
    <property type="entry name" value="Nucleic acid-binding proteins"/>
    <property type="match status" value="1"/>
</dbReference>
<dbReference type="EMBL" id="CP148067">
    <property type="protein sequence ID" value="WXL28829.1"/>
    <property type="molecule type" value="Genomic_DNA"/>
</dbReference>
<dbReference type="NCBIfam" id="NF045867">
    <property type="entry name" value="PheT_Nterm_rel"/>
    <property type="match status" value="1"/>
</dbReference>
<dbReference type="InterPro" id="IPR012340">
    <property type="entry name" value="NA-bd_OB-fold"/>
</dbReference>
<dbReference type="Gene3D" id="2.40.50.140">
    <property type="entry name" value="Nucleic acid-binding proteins"/>
    <property type="match status" value="1"/>
</dbReference>
<reference evidence="5" key="1">
    <citation type="submission" date="2024-03" db="EMBL/GenBank/DDBJ databases">
        <title>Complete genome sequence of Mycoplasma felifaucium Z921 isolated from the trachea of a cheetah.</title>
        <authorList>
            <person name="Spergser J."/>
        </authorList>
    </citation>
    <scope>NUCLEOTIDE SEQUENCE [LARGE SCALE GENOMIC DNA]</scope>
    <source>
        <strain evidence="5">Z921</strain>
    </source>
</reference>
<dbReference type="Gene3D" id="3.30.1940.10">
    <property type="entry name" value="YtpR-like"/>
    <property type="match status" value="1"/>
</dbReference>
<organism evidence="5 6">
    <name type="scientific">Mycoplasmopsis felifaucium</name>
    <dbReference type="NCBI Taxonomy" id="35768"/>
    <lineage>
        <taxon>Bacteria</taxon>
        <taxon>Bacillati</taxon>
        <taxon>Mycoplasmatota</taxon>
        <taxon>Mycoplasmoidales</taxon>
        <taxon>Metamycoplasmataceae</taxon>
        <taxon>Mycoplasmopsis</taxon>
    </lineage>
</organism>
<feature type="domain" description="TRNA-binding" evidence="4">
    <location>
        <begin position="85"/>
        <end position="197"/>
    </location>
</feature>
<dbReference type="InterPro" id="IPR037154">
    <property type="entry name" value="YtpR-like_sf"/>
</dbReference>
<keyword evidence="1 3" id="KW-0820">tRNA-binding</keyword>
<dbReference type="Proteomes" id="UP001477443">
    <property type="component" value="Chromosome"/>
</dbReference>
<dbReference type="Pfam" id="PF01588">
    <property type="entry name" value="tRNA_bind"/>
    <property type="match status" value="1"/>
</dbReference>
<proteinExistence type="predicted"/>
<protein>
    <submittedName>
        <fullName evidence="5">tRNA-binding protein</fullName>
    </submittedName>
</protein>
<evidence type="ECO:0000259" key="4">
    <source>
        <dbReference type="PROSITE" id="PS50886"/>
    </source>
</evidence>
<accession>A0ABZ2RP71</accession>
<dbReference type="RefSeq" id="WP_027334811.1">
    <property type="nucleotide sequence ID" value="NZ_CP148067.1"/>
</dbReference>
<sequence length="203" mass="23649">MSIYLNLNDKYKNCTVIYFDSTIEAKFEDYYDNFVVFRDENYNVKSVNCLNYEDANELNNFGILINKCNEELKKNLLSLNEKYLLKEPIYFALGKIIKRNIHPKSDKLFVLDVDFKDKQLQIITNTTYTLEGKYFIWCLPGSITSKGTEIKLGELMGAKSNGMLCTAESLDLCEKRTLELNNFLDSCDDTYLGESIYKIMNWD</sequence>
<evidence type="ECO:0000313" key="6">
    <source>
        <dbReference type="Proteomes" id="UP001477443"/>
    </source>
</evidence>
<keyword evidence="6" id="KW-1185">Reference proteome</keyword>
<name>A0ABZ2RP71_9BACT</name>
<dbReference type="PROSITE" id="PS50886">
    <property type="entry name" value="TRBD"/>
    <property type="match status" value="1"/>
</dbReference>